<reference evidence="3 4" key="1">
    <citation type="journal article" date="2024" name="Commun. Biol.">
        <title>Comparative genomic analysis of thermophilic fungi reveals convergent evolutionary adaptations and gene losses.</title>
        <authorList>
            <person name="Steindorff A.S."/>
            <person name="Aguilar-Pontes M.V."/>
            <person name="Robinson A.J."/>
            <person name="Andreopoulos B."/>
            <person name="LaButti K."/>
            <person name="Kuo A."/>
            <person name="Mondo S."/>
            <person name="Riley R."/>
            <person name="Otillar R."/>
            <person name="Haridas S."/>
            <person name="Lipzen A."/>
            <person name="Grimwood J."/>
            <person name="Schmutz J."/>
            <person name="Clum A."/>
            <person name="Reid I.D."/>
            <person name="Moisan M.C."/>
            <person name="Butler G."/>
            <person name="Nguyen T.T.M."/>
            <person name="Dewar K."/>
            <person name="Conant G."/>
            <person name="Drula E."/>
            <person name="Henrissat B."/>
            <person name="Hansel C."/>
            <person name="Singer S."/>
            <person name="Hutchinson M.I."/>
            <person name="de Vries R.P."/>
            <person name="Natvig D.O."/>
            <person name="Powell A.J."/>
            <person name="Tsang A."/>
            <person name="Grigoriev I.V."/>
        </authorList>
    </citation>
    <scope>NUCLEOTIDE SEQUENCE [LARGE SCALE GENOMIC DNA]</scope>
    <source>
        <strain evidence="3 4">ATCC 24622</strain>
    </source>
</reference>
<feature type="transmembrane region" description="Helical" evidence="2">
    <location>
        <begin position="105"/>
        <end position="125"/>
    </location>
</feature>
<dbReference type="PANTHER" id="PTHR36205:SF1">
    <property type="entry name" value="MAJOR FACILITATOR SUPERFAMILY TRANSPORTER"/>
    <property type="match status" value="1"/>
</dbReference>
<keyword evidence="2" id="KW-0472">Membrane</keyword>
<sequence length="867" mass="98114">MGAFQRALAHVKGSRTPELPLYEKLDLPAPTAKRRYTGPSNFTESDISDDDDASEYSISSSDSIDSSTQRSSSLSSETHMIPRAHSLNSRQSASKRSLYRVPNRLLRYLCLGVLMTMVLLIFSLFRASQAENRRIVDGKVQKQAPPPPVWESFGFLTRYYGGIRTLVPLEENIPQYPRFEDEAPSNASRAKDRGTNSQPVRDLDTPDQILGLSKPFNEHPLSSINEGGEELKECFLDWQKLVKIPALHYYDGRPSGFPKNVLGSYELFSLPEDICFERFGRYGPYGFGYSLSAGGLGAGEHGEAEGADGVWQASGKIDWRGFHWADAQRRCYKANAARYKPLTPQPDRARGFYIAEGLRQDGSTTSIEARSLPDNESQLSSPANSSSVPKERVEGSIPRTAFVIRCWDEFEWTAEARMTLRSIITELSLSSGGRYDVHLLVQVKNDARYPIWADDDVYRQRIRETVPEEFQGLVTLWSQTQMLALYQGLHDLFTTGPDNPVHGAYRGLQMAMQHFAYEHPEYDHYWQWEMDIRYTGHYLDLISKIEKWAKIQPRKGLWERNARFYVPDVHGSWEDFKQMARVQSDVESVGTGNVFDGATGFQKDPQVTKAETAVWGPLRPTDKNDWYGVENDPIPPSSPERDRYDWGVGEEADLITFNPLFDPEGTTWGLRNDITGYNESEGIGKPPRRAQIISASRMSRRLLLTMHRETAFKKHHAFPEMWPATISLHHGYKAVFAPHPVYVDREWPLEYLARVLNGGRNGASGGSRTSVFGEREHNLRGLTWFYNSGFGGNLYRRWLGLRVNNDGGEEFEKTADLSKDDSSVPQMRGGEGRMCLPPMLLHPVKDVKLPIEEAPPEDISIDSDPTA</sequence>
<evidence type="ECO:0000313" key="4">
    <source>
        <dbReference type="Proteomes" id="UP001586593"/>
    </source>
</evidence>
<evidence type="ECO:0008006" key="5">
    <source>
        <dbReference type="Google" id="ProtNLM"/>
    </source>
</evidence>
<evidence type="ECO:0000256" key="1">
    <source>
        <dbReference type="SAM" id="MobiDB-lite"/>
    </source>
</evidence>
<feature type="region of interest" description="Disordered" evidence="1">
    <location>
        <begin position="177"/>
        <end position="204"/>
    </location>
</feature>
<feature type="region of interest" description="Disordered" evidence="1">
    <location>
        <begin position="30"/>
        <end position="93"/>
    </location>
</feature>
<dbReference type="EMBL" id="JAZHXJ010000069">
    <property type="protein sequence ID" value="KAL1877081.1"/>
    <property type="molecule type" value="Genomic_DNA"/>
</dbReference>
<evidence type="ECO:0000313" key="3">
    <source>
        <dbReference type="EMBL" id="KAL1877081.1"/>
    </source>
</evidence>
<feature type="region of interest" description="Disordered" evidence="1">
    <location>
        <begin position="371"/>
        <end position="392"/>
    </location>
</feature>
<name>A0ABR3XM58_9PEZI</name>
<gene>
    <name evidence="3" type="ORF">VTK73DRAFT_8889</name>
</gene>
<keyword evidence="2" id="KW-0812">Transmembrane</keyword>
<dbReference type="PANTHER" id="PTHR36205">
    <property type="entry name" value="CHROMOSOME 19, WHOLE GENOME SHOTGUN SEQUENCE"/>
    <property type="match status" value="1"/>
</dbReference>
<proteinExistence type="predicted"/>
<keyword evidence="4" id="KW-1185">Reference proteome</keyword>
<dbReference type="Proteomes" id="UP001586593">
    <property type="component" value="Unassembled WGS sequence"/>
</dbReference>
<feature type="compositionally biased region" description="Polar residues" evidence="1">
    <location>
        <begin position="371"/>
        <end position="388"/>
    </location>
</feature>
<protein>
    <recommendedName>
        <fullName evidence="5">Major facilitator superfamily transporter</fullName>
    </recommendedName>
</protein>
<feature type="region of interest" description="Disordered" evidence="1">
    <location>
        <begin position="812"/>
        <end position="835"/>
    </location>
</feature>
<keyword evidence="2" id="KW-1133">Transmembrane helix</keyword>
<feature type="compositionally biased region" description="Basic and acidic residues" evidence="1">
    <location>
        <begin position="812"/>
        <end position="822"/>
    </location>
</feature>
<accession>A0ABR3XM58</accession>
<dbReference type="Pfam" id="PF11885">
    <property type="entry name" value="DUF3405"/>
    <property type="match status" value="1"/>
</dbReference>
<organism evidence="3 4">
    <name type="scientific">Phialemonium thermophilum</name>
    <dbReference type="NCBI Taxonomy" id="223376"/>
    <lineage>
        <taxon>Eukaryota</taxon>
        <taxon>Fungi</taxon>
        <taxon>Dikarya</taxon>
        <taxon>Ascomycota</taxon>
        <taxon>Pezizomycotina</taxon>
        <taxon>Sordariomycetes</taxon>
        <taxon>Sordariomycetidae</taxon>
        <taxon>Cephalothecales</taxon>
        <taxon>Cephalothecaceae</taxon>
        <taxon>Phialemonium</taxon>
    </lineage>
</organism>
<feature type="compositionally biased region" description="Low complexity" evidence="1">
    <location>
        <begin position="55"/>
        <end position="76"/>
    </location>
</feature>
<evidence type="ECO:0000256" key="2">
    <source>
        <dbReference type="SAM" id="Phobius"/>
    </source>
</evidence>
<comment type="caution">
    <text evidence="3">The sequence shown here is derived from an EMBL/GenBank/DDBJ whole genome shotgun (WGS) entry which is preliminary data.</text>
</comment>
<dbReference type="InterPro" id="IPR021822">
    <property type="entry name" value="DUF3405"/>
</dbReference>